<dbReference type="GO" id="GO:0015031">
    <property type="term" value="P:protein transport"/>
    <property type="evidence" value="ECO:0007669"/>
    <property type="project" value="UniProtKB-KW"/>
</dbReference>
<dbReference type="PROSITE" id="PS51257">
    <property type="entry name" value="PROKAR_LIPOPROTEIN"/>
    <property type="match status" value="1"/>
</dbReference>
<evidence type="ECO:0000256" key="12">
    <source>
        <dbReference type="ARBA" id="ARBA00023288"/>
    </source>
</evidence>
<evidence type="ECO:0000256" key="9">
    <source>
        <dbReference type="ARBA" id="ARBA00023139"/>
    </source>
</evidence>
<comment type="similarity">
    <text evidence="2">Belongs to the LolB family.</text>
</comment>
<dbReference type="Proteomes" id="UP000431684">
    <property type="component" value="Unassembled WGS sequence"/>
</dbReference>
<dbReference type="Pfam" id="PF03550">
    <property type="entry name" value="LolB"/>
    <property type="match status" value="1"/>
</dbReference>
<evidence type="ECO:0000256" key="8">
    <source>
        <dbReference type="ARBA" id="ARBA00023136"/>
    </source>
</evidence>
<evidence type="ECO:0000256" key="2">
    <source>
        <dbReference type="ARBA" id="ARBA00009696"/>
    </source>
</evidence>
<dbReference type="AlphaFoldDB" id="A0A6I3XHC2"/>
<keyword evidence="11" id="KW-0998">Cell outer membrane</keyword>
<evidence type="ECO:0000256" key="1">
    <source>
        <dbReference type="ARBA" id="ARBA00004459"/>
    </source>
</evidence>
<evidence type="ECO:0000256" key="3">
    <source>
        <dbReference type="ARBA" id="ARBA00011245"/>
    </source>
</evidence>
<keyword evidence="15" id="KW-1185">Reference proteome</keyword>
<organism evidence="14 15">
    <name type="scientific">Pseudoduganella dura</name>
    <dbReference type="NCBI Taxonomy" id="321982"/>
    <lineage>
        <taxon>Bacteria</taxon>
        <taxon>Pseudomonadati</taxon>
        <taxon>Pseudomonadota</taxon>
        <taxon>Betaproteobacteria</taxon>
        <taxon>Burkholderiales</taxon>
        <taxon>Oxalobacteraceae</taxon>
        <taxon>Telluria group</taxon>
        <taxon>Pseudoduganella</taxon>
    </lineage>
</organism>
<comment type="caution">
    <text evidence="14">The sequence shown here is derived from an EMBL/GenBank/DDBJ whole genome shotgun (WGS) entry which is preliminary data.</text>
</comment>
<keyword evidence="7" id="KW-0653">Protein transport</keyword>
<feature type="signal peptide" evidence="13">
    <location>
        <begin position="1"/>
        <end position="23"/>
    </location>
</feature>
<keyword evidence="8" id="KW-0472">Membrane</keyword>
<accession>A0A6I3XHC2</accession>
<evidence type="ECO:0000313" key="14">
    <source>
        <dbReference type="EMBL" id="MUI13051.1"/>
    </source>
</evidence>
<keyword evidence="6 13" id="KW-0732">Signal</keyword>
<evidence type="ECO:0000256" key="7">
    <source>
        <dbReference type="ARBA" id="ARBA00022927"/>
    </source>
</evidence>
<evidence type="ECO:0000256" key="10">
    <source>
        <dbReference type="ARBA" id="ARBA00023186"/>
    </source>
</evidence>
<dbReference type="InterPro" id="IPR029046">
    <property type="entry name" value="LolA/LolB/LppX"/>
</dbReference>
<dbReference type="Gene3D" id="2.50.20.10">
    <property type="entry name" value="Lipoprotein localisation LolA/LolB/LppX"/>
    <property type="match status" value="1"/>
</dbReference>
<keyword evidence="9" id="KW-0564">Palmitate</keyword>
<dbReference type="SUPFAM" id="SSF89392">
    <property type="entry name" value="Prokaryotic lipoproteins and lipoprotein localization factors"/>
    <property type="match status" value="1"/>
</dbReference>
<keyword evidence="5" id="KW-0813">Transport</keyword>
<sequence length="207" mass="21678">MPVTRLIHTASLAAMAATFAALAGCATAPSTPVSNAVVAPYADTIDLDGRLSVNYVRDGKQESISGKFAWRQHGARTDVTLSSPLGQTIATIAVTPGEAVFKEGSNPPRSAPDVDALSMQALGWPLPVSGLRDWLQGYAVAADGKRFAASPAQPKVTTRDGWQLDFVSWQQGGATPKPLRIDARRGAGGADGDIERIEIRIVIDAGS</sequence>
<evidence type="ECO:0000256" key="5">
    <source>
        <dbReference type="ARBA" id="ARBA00022448"/>
    </source>
</evidence>
<reference evidence="14 15" key="1">
    <citation type="submission" date="2019-11" db="EMBL/GenBank/DDBJ databases">
        <title>Draft Genome Sequences of Six Type Strains of the Genus Massilia.</title>
        <authorList>
            <person name="Miess H."/>
            <person name="Frediansyah A."/>
            <person name="Goeker M."/>
            <person name="Gross H."/>
        </authorList>
    </citation>
    <scope>NUCLEOTIDE SEQUENCE [LARGE SCALE GENOMIC DNA]</scope>
    <source>
        <strain evidence="14 15">DSM 17513</strain>
    </source>
</reference>
<evidence type="ECO:0000256" key="4">
    <source>
        <dbReference type="ARBA" id="ARBA00016202"/>
    </source>
</evidence>
<evidence type="ECO:0000256" key="13">
    <source>
        <dbReference type="SAM" id="SignalP"/>
    </source>
</evidence>
<name>A0A6I3XHC2_9BURK</name>
<keyword evidence="12 14" id="KW-0449">Lipoprotein</keyword>
<protein>
    <recommendedName>
        <fullName evidence="4">Outer-membrane lipoprotein LolB</fullName>
    </recommendedName>
</protein>
<feature type="chain" id="PRO_5026355577" description="Outer-membrane lipoprotein LolB" evidence="13">
    <location>
        <begin position="24"/>
        <end position="207"/>
    </location>
</feature>
<evidence type="ECO:0000313" key="15">
    <source>
        <dbReference type="Proteomes" id="UP000431684"/>
    </source>
</evidence>
<gene>
    <name evidence="14" type="ORF">GJV26_11350</name>
</gene>
<evidence type="ECO:0000256" key="11">
    <source>
        <dbReference type="ARBA" id="ARBA00023237"/>
    </source>
</evidence>
<dbReference type="CDD" id="cd16326">
    <property type="entry name" value="LolB"/>
    <property type="match status" value="1"/>
</dbReference>
<proteinExistence type="inferred from homology"/>
<dbReference type="OrthoDB" id="9797618at2"/>
<dbReference type="InterPro" id="IPR004565">
    <property type="entry name" value="OM_lipoprot_LolB"/>
</dbReference>
<comment type="subcellular location">
    <subcellularLocation>
        <location evidence="1">Cell outer membrane</location>
        <topology evidence="1">Lipid-anchor</topology>
    </subcellularLocation>
</comment>
<dbReference type="GO" id="GO:0009279">
    <property type="term" value="C:cell outer membrane"/>
    <property type="evidence" value="ECO:0007669"/>
    <property type="project" value="UniProtKB-SubCell"/>
</dbReference>
<dbReference type="EMBL" id="WNWM01000002">
    <property type="protein sequence ID" value="MUI13051.1"/>
    <property type="molecule type" value="Genomic_DNA"/>
</dbReference>
<keyword evidence="10" id="KW-0143">Chaperone</keyword>
<evidence type="ECO:0000256" key="6">
    <source>
        <dbReference type="ARBA" id="ARBA00022729"/>
    </source>
</evidence>
<comment type="subunit">
    <text evidence="3">Monomer.</text>
</comment>